<dbReference type="PANTHER" id="PTHR31689:SF0">
    <property type="entry name" value="DIAMINOPIMELATE EPIMERASE"/>
    <property type="match status" value="1"/>
</dbReference>
<keyword evidence="4 8" id="KW-0028">Amino-acid biosynthesis</keyword>
<dbReference type="EMBL" id="QOHL01000009">
    <property type="protein sequence ID" value="RZB12731.1"/>
    <property type="molecule type" value="Genomic_DNA"/>
</dbReference>
<dbReference type="STRING" id="1242993.ehr_00585"/>
<evidence type="ECO:0000256" key="5">
    <source>
        <dbReference type="ARBA" id="ARBA00023154"/>
    </source>
</evidence>
<dbReference type="Pfam" id="PF01678">
    <property type="entry name" value="DAP_epimerase"/>
    <property type="match status" value="2"/>
</dbReference>
<feature type="binding site" evidence="8">
    <location>
        <position position="61"/>
    </location>
    <ligand>
        <name>substrate</name>
    </ligand>
</feature>
<evidence type="ECO:0000256" key="8">
    <source>
        <dbReference type="HAMAP-Rule" id="MF_00197"/>
    </source>
</evidence>
<dbReference type="PROSITE" id="PS01326">
    <property type="entry name" value="DAP_EPIMERASE"/>
    <property type="match status" value="1"/>
</dbReference>
<gene>
    <name evidence="8" type="primary">dapF</name>
    <name evidence="10" type="ORF">DRF75_02495</name>
</gene>
<feature type="site" description="Could be important to modulate the pK values of the two catalytic cysteine residues" evidence="8">
    <location>
        <position position="202"/>
    </location>
</feature>
<keyword evidence="5 8" id="KW-0457">Lysine biosynthesis</keyword>
<keyword evidence="11" id="KW-1185">Reference proteome</keyword>
<evidence type="ECO:0000256" key="9">
    <source>
        <dbReference type="PROSITE-ProRule" id="PRU10125"/>
    </source>
</evidence>
<feature type="binding site" evidence="8">
    <location>
        <position position="151"/>
    </location>
    <ligand>
        <name>substrate</name>
    </ligand>
</feature>
<feature type="binding site" evidence="8">
    <location>
        <begin position="202"/>
        <end position="203"/>
    </location>
    <ligand>
        <name>substrate</name>
    </ligand>
</feature>
<dbReference type="RefSeq" id="WP_045171230.1">
    <property type="nucleotide sequence ID" value="NZ_QOHL01000009.1"/>
</dbReference>
<sequence length="267" mass="29582">MIDFIKMHGTLNDFVIIDCRSKSYNNIDYQAIANRKIGIGCDQIIVITKSEKADCFMHIYNADGSKVEMCGNAARCVAYLLSNEKQKNNVTIELADRILSCLRISENTVQVNMGIAKFHWTDIPISQECDTLHLPITLEMLSDPVGINVGNPHAIFFVNSIETIPLDKLGPELENHNLFPKRANISIAEIVSRNKIKLRVWERGTGETASCGSGACAALVAAVRRQYTDTTATICLQGGNLLISYQNDNTILMEGIVSYTFHGTYCT</sequence>
<evidence type="ECO:0000313" key="10">
    <source>
        <dbReference type="EMBL" id="RZB12731.1"/>
    </source>
</evidence>
<feature type="binding site" evidence="8">
    <location>
        <position position="184"/>
    </location>
    <ligand>
        <name>substrate</name>
    </ligand>
</feature>
<feature type="active site" description="Proton acceptor" evidence="8">
    <location>
        <position position="211"/>
    </location>
</feature>
<feature type="active site" evidence="9">
    <location>
        <position position="70"/>
    </location>
</feature>
<dbReference type="OrthoDB" id="9805408at2"/>
<keyword evidence="6 8" id="KW-0413">Isomerase</keyword>
<dbReference type="GO" id="GO:0009089">
    <property type="term" value="P:lysine biosynthetic process via diaminopimelate"/>
    <property type="evidence" value="ECO:0007669"/>
    <property type="project" value="UniProtKB-UniRule"/>
</dbReference>
<feature type="binding site" evidence="8">
    <location>
        <position position="43"/>
    </location>
    <ligand>
        <name>substrate</name>
    </ligand>
</feature>
<dbReference type="EC" id="5.1.1.7" evidence="3 8"/>
<comment type="pathway">
    <text evidence="1 8">Amino-acid biosynthesis; L-lysine biosynthesis via DAP pathway; DL-2,6-diaminopimelate from LL-2,6-diaminopimelate: step 1/1.</text>
</comment>
<dbReference type="PANTHER" id="PTHR31689">
    <property type="entry name" value="DIAMINOPIMELATE EPIMERASE, CHLOROPLASTIC"/>
    <property type="match status" value="1"/>
</dbReference>
<evidence type="ECO:0000313" key="11">
    <source>
        <dbReference type="Proteomes" id="UP000293377"/>
    </source>
</evidence>
<evidence type="ECO:0000256" key="2">
    <source>
        <dbReference type="ARBA" id="ARBA00010219"/>
    </source>
</evidence>
<comment type="caution">
    <text evidence="10">The sequence shown here is derived from an EMBL/GenBank/DDBJ whole genome shotgun (WGS) entry which is preliminary data.</text>
</comment>
<evidence type="ECO:0000256" key="7">
    <source>
        <dbReference type="ARBA" id="ARBA00051712"/>
    </source>
</evidence>
<feature type="binding site" evidence="8">
    <location>
        <position position="12"/>
    </location>
    <ligand>
        <name>substrate</name>
    </ligand>
</feature>
<feature type="active site" description="Proton donor" evidence="8">
    <location>
        <position position="70"/>
    </location>
</feature>
<dbReference type="AlphaFoldDB" id="A0A4Q6I4F3"/>
<dbReference type="HAMAP" id="MF_00197">
    <property type="entry name" value="DAP_epimerase"/>
    <property type="match status" value="1"/>
</dbReference>
<dbReference type="InterPro" id="IPR001653">
    <property type="entry name" value="DAP_epimerase_DapF"/>
</dbReference>
<dbReference type="GO" id="GO:0005829">
    <property type="term" value="C:cytosol"/>
    <property type="evidence" value="ECO:0007669"/>
    <property type="project" value="TreeGrafter"/>
</dbReference>
<evidence type="ECO:0000256" key="3">
    <source>
        <dbReference type="ARBA" id="ARBA00013080"/>
    </source>
</evidence>
<proteinExistence type="inferred from homology"/>
<feature type="site" description="Could be important to modulate the pK values of the two catalytic cysteine residues" evidence="8">
    <location>
        <position position="153"/>
    </location>
</feature>
<protein>
    <recommendedName>
        <fullName evidence="3 8">Diaminopimelate epimerase</fullName>
        <shortName evidence="8">DAP epimerase</shortName>
        <ecNumber evidence="3 8">5.1.1.7</ecNumber>
    </recommendedName>
    <alternativeName>
        <fullName evidence="8">PLP-independent amino acid racemase</fullName>
    </alternativeName>
</protein>
<dbReference type="InterPro" id="IPR018510">
    <property type="entry name" value="DAP_epimerase_AS"/>
</dbReference>
<keyword evidence="8" id="KW-0963">Cytoplasm</keyword>
<comment type="function">
    <text evidence="8">Catalyzes the stereoinversion of LL-2,6-diaminopimelate (L,L-DAP) to meso-diaminopimelate (meso-DAP), a precursor of L-lysine and an essential component of the bacterial peptidoglycan.</text>
</comment>
<dbReference type="NCBIfam" id="TIGR00652">
    <property type="entry name" value="DapF"/>
    <property type="match status" value="1"/>
</dbReference>
<feature type="binding site" evidence="8">
    <location>
        <begin position="71"/>
        <end position="72"/>
    </location>
    <ligand>
        <name>substrate</name>
    </ligand>
</feature>
<dbReference type="GO" id="GO:0008837">
    <property type="term" value="F:diaminopimelate epimerase activity"/>
    <property type="evidence" value="ECO:0007669"/>
    <property type="project" value="UniProtKB-UniRule"/>
</dbReference>
<reference evidence="10 11" key="1">
    <citation type="submission" date="2018-06" db="EMBL/GenBank/DDBJ databases">
        <title>Complete Genome Sequence of Ehrlichia minasensis Isolated From Cattle.</title>
        <authorList>
            <person name="Aguiar D.M."/>
            <person name="Araujo J.P.A.Jr."/>
            <person name="Nakazato L."/>
            <person name="Bard E."/>
            <person name="Cabezas-Cruz A."/>
        </authorList>
    </citation>
    <scope>NUCLEOTIDE SEQUENCE [LARGE SCALE GENOMIC DNA]</scope>
    <source>
        <strain evidence="10 11">B11</strain>
    </source>
</reference>
<dbReference type="SUPFAM" id="SSF54506">
    <property type="entry name" value="Diaminopimelate epimerase-like"/>
    <property type="match status" value="2"/>
</dbReference>
<accession>A0A4Q6I4F3</accession>
<dbReference type="Gene3D" id="3.10.310.10">
    <property type="entry name" value="Diaminopimelate Epimerase, Chain A, domain 1"/>
    <property type="match status" value="2"/>
</dbReference>
<name>A0A4Q6I4F3_9RICK</name>
<organism evidence="10 11">
    <name type="scientific">Ehrlichia minasensis</name>
    <dbReference type="NCBI Taxonomy" id="1242993"/>
    <lineage>
        <taxon>Bacteria</taxon>
        <taxon>Pseudomonadati</taxon>
        <taxon>Pseudomonadota</taxon>
        <taxon>Alphaproteobacteria</taxon>
        <taxon>Rickettsiales</taxon>
        <taxon>Anaplasmataceae</taxon>
        <taxon>Ehrlichia</taxon>
    </lineage>
</organism>
<comment type="similarity">
    <text evidence="2 8">Belongs to the diaminopimelate epimerase family.</text>
</comment>
<evidence type="ECO:0000256" key="4">
    <source>
        <dbReference type="ARBA" id="ARBA00022605"/>
    </source>
</evidence>
<evidence type="ECO:0000256" key="1">
    <source>
        <dbReference type="ARBA" id="ARBA00005196"/>
    </source>
</evidence>
<feature type="binding site" evidence="8">
    <location>
        <begin position="212"/>
        <end position="213"/>
    </location>
    <ligand>
        <name>substrate</name>
    </ligand>
</feature>
<evidence type="ECO:0000256" key="6">
    <source>
        <dbReference type="ARBA" id="ARBA00023235"/>
    </source>
</evidence>
<dbReference type="Proteomes" id="UP000293377">
    <property type="component" value="Unassembled WGS sequence"/>
</dbReference>
<comment type="subunit">
    <text evidence="8">Homodimer.</text>
</comment>
<dbReference type="UniPathway" id="UPA00034">
    <property type="reaction ID" value="UER00025"/>
</dbReference>
<comment type="catalytic activity">
    <reaction evidence="7 8">
        <text>(2S,6S)-2,6-diaminopimelate = meso-2,6-diaminopimelate</text>
        <dbReference type="Rhea" id="RHEA:15393"/>
        <dbReference type="ChEBI" id="CHEBI:57609"/>
        <dbReference type="ChEBI" id="CHEBI:57791"/>
        <dbReference type="EC" id="5.1.1.7"/>
    </reaction>
</comment>
<comment type="subcellular location">
    <subcellularLocation>
        <location evidence="8">Cytoplasm</location>
    </subcellularLocation>
</comment>